<dbReference type="SUPFAM" id="SSF53187">
    <property type="entry name" value="Zn-dependent exopeptidases"/>
    <property type="match status" value="1"/>
</dbReference>
<dbReference type="InterPro" id="IPR007484">
    <property type="entry name" value="Peptidase_M28"/>
</dbReference>
<dbReference type="Proteomes" id="UP000199515">
    <property type="component" value="Unassembled WGS sequence"/>
</dbReference>
<feature type="domain" description="Peptidase M28" evidence="3">
    <location>
        <begin position="239"/>
        <end position="447"/>
    </location>
</feature>
<gene>
    <name evidence="4" type="ORF">SAMN05421504_10787</name>
</gene>
<dbReference type="Pfam" id="PF02225">
    <property type="entry name" value="PA"/>
    <property type="match status" value="1"/>
</dbReference>
<evidence type="ECO:0000256" key="1">
    <source>
        <dbReference type="SAM" id="SignalP"/>
    </source>
</evidence>
<dbReference type="Gene3D" id="3.50.30.30">
    <property type="match status" value="1"/>
</dbReference>
<dbReference type="InterPro" id="IPR045175">
    <property type="entry name" value="M28_fam"/>
</dbReference>
<evidence type="ECO:0000259" key="3">
    <source>
        <dbReference type="Pfam" id="PF04389"/>
    </source>
</evidence>
<keyword evidence="1" id="KW-0732">Signal</keyword>
<proteinExistence type="predicted"/>
<dbReference type="AlphaFoldDB" id="A0A1H3N186"/>
<name>A0A1H3N186_9PSEU</name>
<dbReference type="InterPro" id="IPR046450">
    <property type="entry name" value="PA_dom_sf"/>
</dbReference>
<dbReference type="GO" id="GO:0006508">
    <property type="term" value="P:proteolysis"/>
    <property type="evidence" value="ECO:0007669"/>
    <property type="project" value="InterPro"/>
</dbReference>
<sequence>MIKRYLLAALLPLACAVPAEAHPSLADTLAREVSGAHAWHHLQVLSAATLANGGTRVSGSPGYQASADYVTKTLTRAGYRVHRQEFSFPDYEVVAEKAVRIGPEIRELHPLISISSVSTPDGGLTAQLAVPTGKSTGCVAEDYAGADVTGKIVLVDIGGCPTGEKQLAASGAGAVAMLMNVNSPNPALNLRYRILPPADARIPTATVSRAEAEYLRSAASPVTVLLELRTRDKITTTFNLIADTATGDAERTVVMGAHLDSVETGPGVNDNAAASAMVLETAVRLAPHAKSLENRVRFAWWAGEEKGLLGSQYYVNQLSPEQRRQTALYLNLEMIGSPNFARQVYDGQSGPPGSTRISELLKGYFAARKLPTVELALDGRSDHAPFAAAGIPAGGVNGGAEKLKPAEWVALFGGTEGEMLDHCYHQLCDTLDNVNKTIFDQFGRAMAWTLGRFAGSAHGLYP</sequence>
<feature type="signal peptide" evidence="1">
    <location>
        <begin position="1"/>
        <end position="21"/>
    </location>
</feature>
<reference evidence="4 5" key="1">
    <citation type="submission" date="2016-10" db="EMBL/GenBank/DDBJ databases">
        <authorList>
            <person name="de Groot N.N."/>
        </authorList>
    </citation>
    <scope>NUCLEOTIDE SEQUENCE [LARGE SCALE GENOMIC DNA]</scope>
    <source>
        <strain evidence="4 5">CPCC 202699</strain>
    </source>
</reference>
<accession>A0A1H3N186</accession>
<dbReference type="EMBL" id="FNON01000007">
    <property type="protein sequence ID" value="SDY82606.1"/>
    <property type="molecule type" value="Genomic_DNA"/>
</dbReference>
<dbReference type="Pfam" id="PF04389">
    <property type="entry name" value="Peptidase_M28"/>
    <property type="match status" value="1"/>
</dbReference>
<dbReference type="GO" id="GO:0008235">
    <property type="term" value="F:metalloexopeptidase activity"/>
    <property type="evidence" value="ECO:0007669"/>
    <property type="project" value="InterPro"/>
</dbReference>
<protein>
    <submittedName>
        <fullName evidence="4">PA domain-containing protein</fullName>
    </submittedName>
</protein>
<keyword evidence="5" id="KW-1185">Reference proteome</keyword>
<dbReference type="PANTHER" id="PTHR12147:SF26">
    <property type="entry name" value="PEPTIDASE M28 DOMAIN-CONTAINING PROTEIN"/>
    <property type="match status" value="1"/>
</dbReference>
<evidence type="ECO:0000313" key="4">
    <source>
        <dbReference type="EMBL" id="SDY82606.1"/>
    </source>
</evidence>
<dbReference type="Gene3D" id="3.40.630.10">
    <property type="entry name" value="Zn peptidases"/>
    <property type="match status" value="1"/>
</dbReference>
<dbReference type="SUPFAM" id="SSF52025">
    <property type="entry name" value="PA domain"/>
    <property type="match status" value="1"/>
</dbReference>
<feature type="domain" description="PA" evidence="2">
    <location>
        <begin position="125"/>
        <end position="214"/>
    </location>
</feature>
<evidence type="ECO:0000313" key="5">
    <source>
        <dbReference type="Proteomes" id="UP000199515"/>
    </source>
</evidence>
<organism evidence="4 5">
    <name type="scientific">Amycolatopsis xylanica</name>
    <dbReference type="NCBI Taxonomy" id="589385"/>
    <lineage>
        <taxon>Bacteria</taxon>
        <taxon>Bacillati</taxon>
        <taxon>Actinomycetota</taxon>
        <taxon>Actinomycetes</taxon>
        <taxon>Pseudonocardiales</taxon>
        <taxon>Pseudonocardiaceae</taxon>
        <taxon>Amycolatopsis</taxon>
    </lineage>
</organism>
<dbReference type="RefSeq" id="WP_091294436.1">
    <property type="nucleotide sequence ID" value="NZ_FNON01000007.1"/>
</dbReference>
<feature type="chain" id="PRO_5011742384" evidence="1">
    <location>
        <begin position="22"/>
        <end position="462"/>
    </location>
</feature>
<evidence type="ECO:0000259" key="2">
    <source>
        <dbReference type="Pfam" id="PF02225"/>
    </source>
</evidence>
<dbReference type="InterPro" id="IPR003137">
    <property type="entry name" value="PA_domain"/>
</dbReference>
<dbReference type="STRING" id="589385.SAMN05421504_10787"/>
<dbReference type="PANTHER" id="PTHR12147">
    <property type="entry name" value="METALLOPEPTIDASE M28 FAMILY MEMBER"/>
    <property type="match status" value="1"/>
</dbReference>
<dbReference type="OrthoDB" id="345880at2"/>